<dbReference type="Proteomes" id="UP000010094">
    <property type="component" value="Chromosome X"/>
</dbReference>
<dbReference type="HOGENOM" id="CLU_011711_5_5_1"/>
<evidence type="ECO:0000313" key="2">
    <source>
        <dbReference type="EMBL" id="AFN83941.1"/>
    </source>
</evidence>
<evidence type="ECO:0000313" key="3">
    <source>
        <dbReference type="Proteomes" id="UP000010094"/>
    </source>
</evidence>
<dbReference type="InterPro" id="IPR046985">
    <property type="entry name" value="IP5"/>
</dbReference>
<dbReference type="InterPro" id="IPR000300">
    <property type="entry name" value="IPPc"/>
</dbReference>
<sequence>MLVTVLSWNVNNKEGVGDAIPKILGHTNSDMILISLQEHFDVYSSVIKPVLKMYPSYRVISVDRVFGLWSIVLSKERYTASTIRMGFGPLGLINKGVCVTKISNGVIFISCHLSAHQENNKKRLKEIRKIFECICDEESLKSTDTVILAGDMNFRISGGLKNLDYSKAKENDQCNEFKRAYPSFSEGIIDFKPTYKYIVATNELCSERQPSWCDRVFVSTSYTSTFNAYRSAYNVKISDHKPIVCVFEVGGKRIDRTAIPMVGYNGHQVIRGFTRFYCGIYEYRNTAFVCLLVLVLYLMLIRSKTIPGLSSLFRRFGPGAYY</sequence>
<dbReference type="GO" id="GO:0046856">
    <property type="term" value="P:phosphatidylinositol dephosphorylation"/>
    <property type="evidence" value="ECO:0007669"/>
    <property type="project" value="InterPro"/>
</dbReference>
<dbReference type="OrthoDB" id="2190565at2759"/>
<dbReference type="SUPFAM" id="SSF56219">
    <property type="entry name" value="DNase I-like"/>
    <property type="match status" value="1"/>
</dbReference>
<evidence type="ECO:0000259" key="1">
    <source>
        <dbReference type="SMART" id="SM00128"/>
    </source>
</evidence>
<gene>
    <name evidence="2" type="ordered locus">EROM_101260</name>
</gene>
<dbReference type="Pfam" id="PF22669">
    <property type="entry name" value="Exo_endo_phos2"/>
    <property type="match status" value="1"/>
</dbReference>
<name>I6ZW03_ENCRO</name>
<reference evidence="2 3" key="1">
    <citation type="journal article" date="2012" name="Proc. Natl. Acad. Sci. U.S.A.">
        <title>Gain and loss of multiple functionally related, horizontally transferred genes in the reduced genomes of two microsporidian parasites.</title>
        <authorList>
            <person name="Pombert J.-F."/>
            <person name="Selman M."/>
            <person name="Burki F."/>
            <person name="Bardell F.T."/>
            <person name="Farinelli L."/>
            <person name="Solter L.F."/>
            <person name="Whitman D.W."/>
            <person name="Weiss L.M."/>
            <person name="Corradi N."/>
            <person name="Keeling P.J."/>
        </authorList>
    </citation>
    <scope>NUCLEOTIDE SEQUENCE [LARGE SCALE GENOMIC DNA]</scope>
    <source>
        <strain evidence="2 3">SJ-2008</strain>
    </source>
</reference>
<accession>I6ZW03</accession>
<dbReference type="Gene3D" id="3.60.10.10">
    <property type="entry name" value="Endonuclease/exonuclease/phosphatase"/>
    <property type="match status" value="1"/>
</dbReference>
<protein>
    <submittedName>
        <fullName evidence="2">Inositol polyphosphate-5-phosphatase</fullName>
    </submittedName>
</protein>
<dbReference type="KEGG" id="ero:EROM_101260"/>
<keyword evidence="3" id="KW-1185">Reference proteome</keyword>
<dbReference type="GO" id="GO:0004439">
    <property type="term" value="F:phosphatidylinositol-4,5-bisphosphate 5-phosphatase activity"/>
    <property type="evidence" value="ECO:0007669"/>
    <property type="project" value="TreeGrafter"/>
</dbReference>
<proteinExistence type="predicted"/>
<dbReference type="VEuPathDB" id="MicrosporidiaDB:EROM_101260"/>
<feature type="domain" description="Inositol polyphosphate-related phosphatase" evidence="1">
    <location>
        <begin position="3"/>
        <end position="255"/>
    </location>
</feature>
<dbReference type="GeneID" id="20564556"/>
<dbReference type="InterPro" id="IPR036691">
    <property type="entry name" value="Endo/exonu/phosph_ase_sf"/>
</dbReference>
<organism evidence="2 3">
    <name type="scientific">Encephalitozoon romaleae (strain SJ-2008)</name>
    <name type="common">Microsporidian parasite</name>
    <dbReference type="NCBI Taxonomy" id="1178016"/>
    <lineage>
        <taxon>Eukaryota</taxon>
        <taxon>Fungi</taxon>
        <taxon>Fungi incertae sedis</taxon>
        <taxon>Microsporidia</taxon>
        <taxon>Unikaryonidae</taxon>
        <taxon>Encephalitozoon</taxon>
    </lineage>
</organism>
<dbReference type="AlphaFoldDB" id="I6ZW03"/>
<dbReference type="PANTHER" id="PTHR11200:SF300">
    <property type="entry name" value="TYPE II INOSITOL 1,4,5-TRISPHOSPHATE 5-PHOSPHATASE"/>
    <property type="match status" value="1"/>
</dbReference>
<dbReference type="RefSeq" id="XP_009265438.1">
    <property type="nucleotide sequence ID" value="XM_009267163.1"/>
</dbReference>
<dbReference type="EMBL" id="CP003529">
    <property type="protein sequence ID" value="AFN83941.1"/>
    <property type="molecule type" value="Genomic_DNA"/>
</dbReference>
<dbReference type="SMART" id="SM00128">
    <property type="entry name" value="IPPc"/>
    <property type="match status" value="1"/>
</dbReference>
<dbReference type="PANTHER" id="PTHR11200">
    <property type="entry name" value="INOSITOL 5-PHOSPHATASE"/>
    <property type="match status" value="1"/>
</dbReference>